<dbReference type="Pfam" id="PF08007">
    <property type="entry name" value="JmjC_2"/>
    <property type="match status" value="1"/>
</dbReference>
<reference evidence="5" key="1">
    <citation type="submission" date="2015-10" db="EMBL/GenBank/DDBJ databases">
        <authorList>
            <person name="Gilbert D.G."/>
        </authorList>
    </citation>
    <scope>NUCLEOTIDE SEQUENCE</scope>
</reference>
<sequence length="390" mass="43297">MITDLQSLIAPNPLSSLADAIVEERRLHLHTARQTKFARLLPWPAFNALVTIERLQNGQVRTIRNGHDMPPAMLAARSGGSGVQELAPDTLQSLADKGLSLVINDIERLIPDIGALAAMIERHLRARASVNAYVSFRQDSAFGAHWDDHDVMVLQVHGRKRWFCYGQRDRYPIRGVTAFAKIGASEQPEWSAVLEPGDILYLPRGDIHRAQVEEGHSLHLTIGIAYPRGGDVVQWIGRRCLEEELFRQDISALPGREALATRQDDLRTALHRLVDTLDLEDFLAMVDRQRESLKALNLGLSDPLHSDIEIRPMLRRRPTLPEGATQIRHGTVTTPLTPVERAVLAMLLDRDASTLGALVAALPDLSEREVREAISSLARASIVLLSDTST</sequence>
<gene>
    <name evidence="5" type="ORF">MGWOODY_Smn3119</name>
</gene>
<keyword evidence="3" id="KW-0408">Iron</keyword>
<evidence type="ECO:0000256" key="3">
    <source>
        <dbReference type="ARBA" id="ARBA00023004"/>
    </source>
</evidence>
<dbReference type="SUPFAM" id="SSF51197">
    <property type="entry name" value="Clavaminate synthase-like"/>
    <property type="match status" value="1"/>
</dbReference>
<proteinExistence type="predicted"/>
<evidence type="ECO:0000313" key="5">
    <source>
        <dbReference type="EMBL" id="CUS45038.1"/>
    </source>
</evidence>
<dbReference type="GO" id="GO:0046872">
    <property type="term" value="F:metal ion binding"/>
    <property type="evidence" value="ECO:0007669"/>
    <property type="project" value="UniProtKB-KW"/>
</dbReference>
<evidence type="ECO:0000256" key="1">
    <source>
        <dbReference type="ARBA" id="ARBA00001954"/>
    </source>
</evidence>
<dbReference type="AlphaFoldDB" id="A0A160TKW1"/>
<dbReference type="EMBL" id="CZQE01000203">
    <property type="protein sequence ID" value="CUS45038.1"/>
    <property type="molecule type" value="Genomic_DNA"/>
</dbReference>
<protein>
    <submittedName>
        <fullName evidence="5">Cupin 4</fullName>
    </submittedName>
</protein>
<comment type="cofactor">
    <cofactor evidence="1">
        <name>Fe(2+)</name>
        <dbReference type="ChEBI" id="CHEBI:29033"/>
    </cofactor>
</comment>
<dbReference type="InterPro" id="IPR039994">
    <property type="entry name" value="NO66-like"/>
</dbReference>
<dbReference type="Gene3D" id="2.60.120.650">
    <property type="entry name" value="Cupin"/>
    <property type="match status" value="1"/>
</dbReference>
<feature type="domain" description="JmjC" evidence="4">
    <location>
        <begin position="81"/>
        <end position="241"/>
    </location>
</feature>
<accession>A0A160TKW1</accession>
<dbReference type="PANTHER" id="PTHR13096">
    <property type="entry name" value="MINA53 MYC INDUCED NUCLEAR ANTIGEN"/>
    <property type="match status" value="1"/>
</dbReference>
<organism evidence="5">
    <name type="scientific">hydrothermal vent metagenome</name>
    <dbReference type="NCBI Taxonomy" id="652676"/>
    <lineage>
        <taxon>unclassified sequences</taxon>
        <taxon>metagenomes</taxon>
        <taxon>ecological metagenomes</taxon>
    </lineage>
</organism>
<dbReference type="PANTHER" id="PTHR13096:SF8">
    <property type="entry name" value="RIBOSOMAL OXYGENASE 1"/>
    <property type="match status" value="1"/>
</dbReference>
<keyword evidence="2" id="KW-0479">Metal-binding</keyword>
<evidence type="ECO:0000259" key="4">
    <source>
        <dbReference type="PROSITE" id="PS51184"/>
    </source>
</evidence>
<evidence type="ECO:0000256" key="2">
    <source>
        <dbReference type="ARBA" id="ARBA00022723"/>
    </source>
</evidence>
<dbReference type="InterPro" id="IPR003347">
    <property type="entry name" value="JmjC_dom"/>
</dbReference>
<name>A0A160TKW1_9ZZZZ</name>
<dbReference type="PROSITE" id="PS51184">
    <property type="entry name" value="JMJC"/>
    <property type="match status" value="1"/>
</dbReference>